<feature type="transmembrane region" description="Helical" evidence="11">
    <location>
        <begin position="170"/>
        <end position="190"/>
    </location>
</feature>
<dbReference type="EC" id="3.4.24.85" evidence="3"/>
<dbReference type="GO" id="GO:0016020">
    <property type="term" value="C:membrane"/>
    <property type="evidence" value="ECO:0007669"/>
    <property type="project" value="InterPro"/>
</dbReference>
<dbReference type="InterPro" id="IPR001193">
    <property type="entry name" value="MBTPS2"/>
</dbReference>
<dbReference type="PRINTS" id="PR01000">
    <property type="entry name" value="SREBPS2PTASE"/>
</dbReference>
<evidence type="ECO:0000256" key="1">
    <source>
        <dbReference type="ARBA" id="ARBA00001350"/>
    </source>
</evidence>
<dbReference type="GO" id="GO:0031293">
    <property type="term" value="P:membrane protein intracellular domain proteolysis"/>
    <property type="evidence" value="ECO:0007669"/>
    <property type="project" value="TreeGrafter"/>
</dbReference>
<dbReference type="AlphaFoldDB" id="A0A9P1IG98"/>
<name>A0A9P1IG98_9PELO</name>
<comment type="function">
    <text evidence="9">Zinc metalloprotease that mediates intramembrane proteolysis of proteins such as ATF6, ATF6B, SREBF1/SREBP1 and SREBF2/SREBP2. Catalyzes the second step in the proteolytic activation of the sterol regulatory element-binding proteins (SREBPs) SREBF1/SREBP1 and SREBF2/SREBP2: cleaves SREBPs within the first transmembrane segment, thereby releasing the N-terminal segment with a portion of the transmembrane segment attached. Mature N-terminal SREBP fragments shuttle to the nucleus and activate gene transcription. Also mediates the second step in the proteolytic activation of the cyclic AMP-dependent transcription factor ATF-6 (ATF6 and ATF6B). Involved in intramembrane proteolysis during bone formation. In astrocytes and osteoblasts, upon DNA damage and ER stress, mediates the second step of the regulated intramembrane proteolytic activation of the transcription factor CREB3L1, leading to the inhibition of cell-cycle progression.</text>
</comment>
<proteinExistence type="predicted"/>
<comment type="subcellular location">
    <subcellularLocation>
        <location evidence="2">Endomembrane system</location>
        <topology evidence="2">Multi-pass membrane protein</topology>
    </subcellularLocation>
</comment>
<feature type="transmembrane region" description="Helical" evidence="11">
    <location>
        <begin position="30"/>
        <end position="55"/>
    </location>
</feature>
<protein>
    <recommendedName>
        <fullName evidence="4">Membrane-bound transcription factor site-2 protease</fullName>
        <ecNumber evidence="3">3.4.24.85</ecNumber>
    </recommendedName>
    <alternativeName>
        <fullName evidence="8">Endopeptidase S2P</fullName>
    </alternativeName>
</protein>
<feature type="domain" description="Peptidase M50" evidence="12">
    <location>
        <begin position="146"/>
        <end position="508"/>
    </location>
</feature>
<sequence>MRKKDDEVHEVMFDLEQSRFSKLRILFAKIWFALGALVSICALITITFYMTQILLRDVSHWMSTRPKIANFRNNVEYRSMQNVLMMTSPIPTTTINNNDEQKEIDEVIVSDPNLDYDMIENGQQIEGGIVPVIPGYNLPWTHIPVFMATLIVVAIIHELGHAWAARSNNVQVNGFGIFVMGIFPGAFTEIERVSLKRASKFPRLQIYGAGIWHNLLLALFAVALFHSAPSIMSPILVEGRGVSVKRVDSRSGLAGGTTGLHIGDVVRKIDECSVETIHDWIRCLKTAKVQHNGRCVDKQAVEAATAYNTWTSSDEIHCCDEFNVTNAHVCFEREEEKENEEKSLETNAPQLNSLLGIGNGAGNNIKKEKKDEQQNEEGEKKYSCLNARHVVEQAVCNISTACEKIEGENEKICVYPALFNGTRLVKIGLANRSNPILFVGHLNEMLEMVSISSHTARFGFADILWLDHFQLLAKYLFTLSLALGGINAMPCYYLDGQHIVATLLKFTNISIRRRNLILYLILLYGTSILVLNIFVGFVKLIISRS</sequence>
<dbReference type="PANTHER" id="PTHR13325:SF3">
    <property type="entry name" value="MEMBRANE-BOUND TRANSCRIPTION FACTOR SITE-2 PROTEASE"/>
    <property type="match status" value="1"/>
</dbReference>
<evidence type="ECO:0000256" key="4">
    <source>
        <dbReference type="ARBA" id="ARBA00014400"/>
    </source>
</evidence>
<dbReference type="GO" id="GO:0005737">
    <property type="term" value="C:cytoplasm"/>
    <property type="evidence" value="ECO:0007669"/>
    <property type="project" value="TreeGrafter"/>
</dbReference>
<evidence type="ECO:0000256" key="11">
    <source>
        <dbReference type="SAM" id="Phobius"/>
    </source>
</evidence>
<accession>A0A9P1IG98</accession>
<feature type="region of interest" description="Disordered" evidence="10">
    <location>
        <begin position="358"/>
        <end position="378"/>
    </location>
</feature>
<feature type="transmembrane region" description="Helical" evidence="11">
    <location>
        <begin position="145"/>
        <end position="164"/>
    </location>
</feature>
<gene>
    <name evidence="13" type="ORF">CAMP_LOCUS7481</name>
</gene>
<keyword evidence="6 11" id="KW-1133">Transmembrane helix</keyword>
<dbReference type="InterPro" id="IPR008915">
    <property type="entry name" value="Peptidase_M50"/>
</dbReference>
<dbReference type="PANTHER" id="PTHR13325">
    <property type="entry name" value="PROTEASE M50 MEMBRANE-BOUND TRANSCRIPTION FACTOR SITE 2 PROTEASE"/>
    <property type="match status" value="1"/>
</dbReference>
<keyword evidence="14" id="KW-1185">Reference proteome</keyword>
<keyword evidence="5 11" id="KW-0812">Transmembrane</keyword>
<evidence type="ECO:0000313" key="14">
    <source>
        <dbReference type="Proteomes" id="UP001152747"/>
    </source>
</evidence>
<dbReference type="EMBL" id="CANHGI010000003">
    <property type="protein sequence ID" value="CAI5444844.1"/>
    <property type="molecule type" value="Genomic_DNA"/>
</dbReference>
<evidence type="ECO:0000313" key="13">
    <source>
        <dbReference type="EMBL" id="CAI5444844.1"/>
    </source>
</evidence>
<evidence type="ECO:0000256" key="6">
    <source>
        <dbReference type="ARBA" id="ARBA00022989"/>
    </source>
</evidence>
<feature type="transmembrane region" description="Helical" evidence="11">
    <location>
        <begin position="211"/>
        <end position="228"/>
    </location>
</feature>
<evidence type="ECO:0000256" key="10">
    <source>
        <dbReference type="SAM" id="MobiDB-lite"/>
    </source>
</evidence>
<organism evidence="13 14">
    <name type="scientific">Caenorhabditis angaria</name>
    <dbReference type="NCBI Taxonomy" id="860376"/>
    <lineage>
        <taxon>Eukaryota</taxon>
        <taxon>Metazoa</taxon>
        <taxon>Ecdysozoa</taxon>
        <taxon>Nematoda</taxon>
        <taxon>Chromadorea</taxon>
        <taxon>Rhabditida</taxon>
        <taxon>Rhabditina</taxon>
        <taxon>Rhabditomorpha</taxon>
        <taxon>Rhabditoidea</taxon>
        <taxon>Rhabditidae</taxon>
        <taxon>Peloderinae</taxon>
        <taxon>Caenorhabditis</taxon>
    </lineage>
</organism>
<dbReference type="Proteomes" id="UP001152747">
    <property type="component" value="Unassembled WGS sequence"/>
</dbReference>
<feature type="compositionally biased region" description="Basic and acidic residues" evidence="10">
    <location>
        <begin position="365"/>
        <end position="378"/>
    </location>
</feature>
<evidence type="ECO:0000256" key="3">
    <source>
        <dbReference type="ARBA" id="ARBA00012347"/>
    </source>
</evidence>
<dbReference type="OrthoDB" id="69989at2759"/>
<keyword evidence="7 11" id="KW-0472">Membrane</keyword>
<comment type="catalytic activity">
    <reaction evidence="1">
        <text>Cleaves several transcription factors that are type-2 transmembrane proteins within membrane-spanning domains. Known substrates include sterol regulatory element-binding protein (SREBP) -1, SREBP-2 and forms of the transcriptional activator ATF6. SREBP-2 is cleaved at the site 477-DRSRILL-|-CVLTFLCLSFNPLTSLLQWGGA-505. The residues Asn-Pro, 11 residues distal to the site of cleavage in the membrane-spanning domain, are important for cleavage by S2P endopeptidase. Replacement of either of these residues does not prevent cleavage, but there is no cleavage if both of these residues are replaced.</text>
        <dbReference type="EC" id="3.4.24.85"/>
    </reaction>
</comment>
<comment type="caution">
    <text evidence="13">The sequence shown here is derived from an EMBL/GenBank/DDBJ whole genome shotgun (WGS) entry which is preliminary data.</text>
</comment>
<reference evidence="13" key="1">
    <citation type="submission" date="2022-11" db="EMBL/GenBank/DDBJ databases">
        <authorList>
            <person name="Kikuchi T."/>
        </authorList>
    </citation>
    <scope>NUCLEOTIDE SEQUENCE</scope>
    <source>
        <strain evidence="13">PS1010</strain>
    </source>
</reference>
<evidence type="ECO:0000256" key="8">
    <source>
        <dbReference type="ARBA" id="ARBA00032658"/>
    </source>
</evidence>
<evidence type="ECO:0000256" key="9">
    <source>
        <dbReference type="ARBA" id="ARBA00045828"/>
    </source>
</evidence>
<feature type="transmembrane region" description="Helical" evidence="11">
    <location>
        <begin position="516"/>
        <end position="542"/>
    </location>
</feature>
<dbReference type="Pfam" id="PF02163">
    <property type="entry name" value="Peptidase_M50"/>
    <property type="match status" value="1"/>
</dbReference>
<dbReference type="GO" id="GO:1905897">
    <property type="term" value="P:regulation of response to endoplasmic reticulum stress"/>
    <property type="evidence" value="ECO:0007669"/>
    <property type="project" value="TreeGrafter"/>
</dbReference>
<evidence type="ECO:0000256" key="5">
    <source>
        <dbReference type="ARBA" id="ARBA00022692"/>
    </source>
</evidence>
<dbReference type="GO" id="GO:0012505">
    <property type="term" value="C:endomembrane system"/>
    <property type="evidence" value="ECO:0007669"/>
    <property type="project" value="UniProtKB-SubCell"/>
</dbReference>
<evidence type="ECO:0000259" key="12">
    <source>
        <dbReference type="Pfam" id="PF02163"/>
    </source>
</evidence>
<evidence type="ECO:0000256" key="7">
    <source>
        <dbReference type="ARBA" id="ARBA00023136"/>
    </source>
</evidence>
<evidence type="ECO:0000256" key="2">
    <source>
        <dbReference type="ARBA" id="ARBA00004127"/>
    </source>
</evidence>
<dbReference type="GO" id="GO:0004222">
    <property type="term" value="F:metalloendopeptidase activity"/>
    <property type="evidence" value="ECO:0007669"/>
    <property type="project" value="InterPro"/>
</dbReference>